<keyword evidence="1" id="KW-0863">Zinc-finger</keyword>
<comment type="caution">
    <text evidence="4">The sequence shown here is derived from an EMBL/GenBank/DDBJ whole genome shotgun (WGS) entry which is preliminary data.</text>
</comment>
<keyword evidence="1" id="KW-0862">Zinc</keyword>
<reference evidence="4" key="1">
    <citation type="submission" date="2019-04" db="EMBL/GenBank/DDBJ databases">
        <title>Sequencing of skin fungus with MAO and IRED activity.</title>
        <authorList>
            <person name="Marsaioli A.J."/>
            <person name="Bonatto J.M.C."/>
            <person name="Reis Junior O."/>
        </authorList>
    </citation>
    <scope>NUCLEOTIDE SEQUENCE</scope>
    <source>
        <strain evidence="4">30M1</strain>
    </source>
</reference>
<sequence length="780" mass="86345">MAENEHGHCPHFDTQDGVCGCPEFWQLTTSCRDEHTSSINGTPSVRHEQTTQPNHVTSSVNSIPVVDCAKTPRATPTPTDPIKETCFFWYHGTCKRGKRCERPHETHPTWPISPPPGFRHFQPCTLPLCPLRTDPTIPANTHGSHRRDPDLGSQMDGAAFSRASTAGENSNDNISYNKTDSDIIETDGAIPLVPEACLHGKDVQCGVGNHMLPAVEAEEDRGAYKANEQRQGNSEPDYIDLAQSDPDTTMLLAQDEDMLSISHPGTLTKRRRLHSSTSHPNNSKRVKIEECGSPDLYKVVSTRDRLRIMSQWDVRASDMAQHSTSRHSEDDARPPLSTLDIPKEPRNVGALPLICFYYYHKGYCNPKRGRRCNYLHNTNSPQQVVSLLPGIHDHDPSCAMPLCPVNLQSIKKVDEKRRPSTAFTKSGLHSRLIPPPPSRSPTVFNNVESPSQNKITVIQTITQKDMLGQPLPQLNNIVRPHSSGQDQTVGDMLVRNHTTAVVAAFDGFPREARTNTKTKRKRGCKKKARVAQATVGEKHLESHEMVQGVLNKQTPATRGQITFLTSKTEQTPTLASSVPPSSPTKKQGTSLRTIHRKSPPAVDDWSGEHVRAKALFESTQEAAQLPNGSKPAQVLPLSLQNPSRAIVSENNKMKPWGVPGPESTLHPVSVCSSHTMDSQWKKFLGRGAPLNYSQEFLGLPTAGRKAEANVNQAVQTHDRAPLTGSEQRVAYEGPCLGTRVVTQEFQSGAEATRVKHRLPEGYERLDWDTDLVRRLFGEIE</sequence>
<feature type="region of interest" description="Disordered" evidence="2">
    <location>
        <begin position="567"/>
        <end position="605"/>
    </location>
</feature>
<evidence type="ECO:0000256" key="2">
    <source>
        <dbReference type="SAM" id="MobiDB-lite"/>
    </source>
</evidence>
<evidence type="ECO:0000313" key="5">
    <source>
        <dbReference type="Proteomes" id="UP000801428"/>
    </source>
</evidence>
<dbReference type="OrthoDB" id="3800422at2759"/>
<evidence type="ECO:0000259" key="3">
    <source>
        <dbReference type="PROSITE" id="PS50103"/>
    </source>
</evidence>
<accession>A0A9P4TLJ1</accession>
<evidence type="ECO:0000313" key="4">
    <source>
        <dbReference type="EMBL" id="KAF3008788.1"/>
    </source>
</evidence>
<dbReference type="PROSITE" id="PS50103">
    <property type="entry name" value="ZF_C3H1"/>
    <property type="match status" value="1"/>
</dbReference>
<protein>
    <recommendedName>
        <fullName evidence="3">C3H1-type domain-containing protein</fullName>
    </recommendedName>
</protein>
<name>A0A9P4TLJ1_CURKU</name>
<feature type="region of interest" description="Disordered" evidence="2">
    <location>
        <begin position="263"/>
        <end position="286"/>
    </location>
</feature>
<dbReference type="AlphaFoldDB" id="A0A9P4TLJ1"/>
<feature type="compositionally biased region" description="Polar residues" evidence="2">
    <location>
        <begin position="567"/>
        <end position="592"/>
    </location>
</feature>
<dbReference type="GO" id="GO:0008270">
    <property type="term" value="F:zinc ion binding"/>
    <property type="evidence" value="ECO:0007669"/>
    <property type="project" value="UniProtKB-KW"/>
</dbReference>
<evidence type="ECO:0000256" key="1">
    <source>
        <dbReference type="PROSITE-ProRule" id="PRU00723"/>
    </source>
</evidence>
<dbReference type="InterPro" id="IPR000571">
    <property type="entry name" value="Znf_CCCH"/>
</dbReference>
<dbReference type="EMBL" id="SWKU01000003">
    <property type="protein sequence ID" value="KAF3008788.1"/>
    <property type="molecule type" value="Genomic_DNA"/>
</dbReference>
<gene>
    <name evidence="4" type="ORF">E8E13_010440</name>
</gene>
<feature type="region of interest" description="Disordered" evidence="2">
    <location>
        <begin position="416"/>
        <end position="439"/>
    </location>
</feature>
<keyword evidence="5" id="KW-1185">Reference proteome</keyword>
<organism evidence="4 5">
    <name type="scientific">Curvularia kusanoi</name>
    <name type="common">Cochliobolus kusanoi</name>
    <dbReference type="NCBI Taxonomy" id="90978"/>
    <lineage>
        <taxon>Eukaryota</taxon>
        <taxon>Fungi</taxon>
        <taxon>Dikarya</taxon>
        <taxon>Ascomycota</taxon>
        <taxon>Pezizomycotina</taxon>
        <taxon>Dothideomycetes</taxon>
        <taxon>Pleosporomycetidae</taxon>
        <taxon>Pleosporales</taxon>
        <taxon>Pleosporineae</taxon>
        <taxon>Pleosporaceae</taxon>
        <taxon>Curvularia</taxon>
    </lineage>
</organism>
<proteinExistence type="predicted"/>
<feature type="region of interest" description="Disordered" evidence="2">
    <location>
        <begin position="36"/>
        <end position="58"/>
    </location>
</feature>
<feature type="region of interest" description="Disordered" evidence="2">
    <location>
        <begin position="317"/>
        <end position="341"/>
    </location>
</feature>
<feature type="region of interest" description="Disordered" evidence="2">
    <location>
        <begin position="135"/>
        <end position="156"/>
    </location>
</feature>
<feature type="zinc finger region" description="C3H1-type" evidence="1">
    <location>
        <begin position="80"/>
        <end position="107"/>
    </location>
</feature>
<feature type="domain" description="C3H1-type" evidence="3">
    <location>
        <begin position="80"/>
        <end position="107"/>
    </location>
</feature>
<keyword evidence="1" id="KW-0479">Metal-binding</keyword>
<dbReference type="Proteomes" id="UP000801428">
    <property type="component" value="Unassembled WGS sequence"/>
</dbReference>